<protein>
    <submittedName>
        <fullName evidence="1">Uncharacterized protein</fullName>
    </submittedName>
</protein>
<evidence type="ECO:0000313" key="1">
    <source>
        <dbReference type="EMBL" id="MEB2583270.1"/>
    </source>
</evidence>
<dbReference type="EMBL" id="JAWRLE010000069">
    <property type="protein sequence ID" value="MEB2583270.1"/>
    <property type="molecule type" value="Genomic_DNA"/>
</dbReference>
<gene>
    <name evidence="1" type="ORF">SB593_30465</name>
</gene>
<name>A0ABU5WWZ4_9BURK</name>
<dbReference type="RefSeq" id="WP_143328744.1">
    <property type="nucleotide sequence ID" value="NZ_JAWRKY010000003.1"/>
</dbReference>
<keyword evidence="2" id="KW-1185">Reference proteome</keyword>
<proteinExistence type="predicted"/>
<accession>A0ABU5WWZ4</accession>
<dbReference type="Proteomes" id="UP001304467">
    <property type="component" value="Unassembled WGS sequence"/>
</dbReference>
<sequence length="84" mass="9425">MESIVTYKLQKRWLERGGPYRDGAAADTHAASSWLEVSGSDAGFTDEDHSFIRFEAWRFGRMATVDGVIRGAYRSAALRAGERR</sequence>
<reference evidence="1 2" key="1">
    <citation type="journal article" date="2023" name="Front. Microbiol.">
        <title>Genomic analyses of Burkholderia respiratory isolates indicates two evolutionarily distinct B. anthina clades.</title>
        <authorList>
            <person name="Pham A."/>
            <person name="Volmer J.G."/>
            <person name="Chambers D.C."/>
            <person name="Smith D.J."/>
            <person name="Reid D.W."/>
            <person name="Burr L."/>
            <person name="Wells T.J."/>
        </authorList>
    </citation>
    <scope>NUCLEOTIDE SEQUENCE [LARGE SCALE GENOMIC DNA]</scope>
    <source>
        <strain evidence="1 2">BCCIQ07A</strain>
    </source>
</reference>
<comment type="caution">
    <text evidence="1">The sequence shown here is derived from an EMBL/GenBank/DDBJ whole genome shotgun (WGS) entry which is preliminary data.</text>
</comment>
<organism evidence="1 2">
    <name type="scientific">Burkholderia anthinoferrum</name>
    <dbReference type="NCBI Taxonomy" id="3090833"/>
    <lineage>
        <taxon>Bacteria</taxon>
        <taxon>Pseudomonadati</taxon>
        <taxon>Pseudomonadota</taxon>
        <taxon>Betaproteobacteria</taxon>
        <taxon>Burkholderiales</taxon>
        <taxon>Burkholderiaceae</taxon>
        <taxon>Burkholderia</taxon>
    </lineage>
</organism>
<evidence type="ECO:0000313" key="2">
    <source>
        <dbReference type="Proteomes" id="UP001304467"/>
    </source>
</evidence>